<dbReference type="EMBL" id="CP034209">
    <property type="protein sequence ID" value="QBZ65042.1"/>
    <property type="molecule type" value="Genomic_DNA"/>
</dbReference>
<evidence type="ECO:0000256" key="1">
    <source>
        <dbReference type="SAM" id="MobiDB-lite"/>
    </source>
</evidence>
<accession>A0A4P7NRY4</accession>
<gene>
    <name evidence="2" type="ORF">PoMZ_06746</name>
</gene>
<name>A0A4P7NRY4_PYROR</name>
<feature type="region of interest" description="Disordered" evidence="1">
    <location>
        <begin position="334"/>
        <end position="356"/>
    </location>
</feature>
<proteinExistence type="predicted"/>
<evidence type="ECO:0000313" key="3">
    <source>
        <dbReference type="Proteomes" id="UP000294847"/>
    </source>
</evidence>
<evidence type="ECO:0008006" key="4">
    <source>
        <dbReference type="Google" id="ProtNLM"/>
    </source>
</evidence>
<evidence type="ECO:0000313" key="2">
    <source>
        <dbReference type="EMBL" id="QBZ65042.1"/>
    </source>
</evidence>
<sequence length="997" mass="103136">MNLTSLLVLVAENLLTTLPPGHTLLLLLTGLGAGKLLGLLGADNLVAHGIELLLLLAVVGLEAGTRALALHPVVAGRRHLAVNDSPDLLSQVLGELRRVSNDDDTTLELLERLGQGTERVTVQVVGRLIKNDQVRTLPRAGGKDDLDTLSTRQTTHARVRNQLGVETKVGAVALNLLTDQRTELTRGKSLLHVDLGNHLLVGSEQLRTREPGVVCRHHGDPALVLHANVLTQSERALVLVRVLELSTGVDADDAALGTVDLEDLVHGLLVLLGDDLVGTVHGLTVLTSLETPLDVLGRSAVQVVVDVGESVLLDVGDTDVLVLVDLTSSGDKLTSQDVDESRLSGTVGTNDGNTGTKRALEGDVADLGLGGTRVLEVHLGGTENGLGLGLDTLEETGLGEGELHLRGTELVVTTVTLELETLVVNDVLADVVEEAGVVRHDDGGARGVLEVLLKPLDVLHVQVVGGLVEQQNIRSLEDGTAQSQLHLPTTGKSGDLTRNHGVGETELVEALDDVLAGNRDLGLLQLLHGPVDGGHLSVSRVKVVLDEDGLDLALLGEALDLLVVDGAHEGGLSGTVGAAKTVTLATLETEMGLVEKNLGTVGERERAVAQVLTLLVVSLLLLGISKAGGSLLAESLDNAVGLGIANNDADVRLEGSSPGRGINLLLVDELTTNGGNVLNDGSELLSLGILLAGKSVTDVGGNGSNVTVVAALGDLAVNNVTDAGKSVKTLLGLLTSLGVGHVLEVLLQVGHEAGKEGSDDVGVVDKLAHVVDDDSCLTLDGSFTLLKTTLQKRNHQGQGGLSDLRDESGGTQQVDGLGDVLGLGDTLDELRNEALDIPVDNQAANLLHDLVGMLLDLLLGVPHSIANDGDEVGDTKGSLGGGGPDKSLDEVENSNLFGPLLGVLEGLNQVRKGGLDGVGVDCLSNGRSGSKCCVLDRGDLVAGSGEHAGQKDNQEWLDVRRDIGVLGDGLDGAKSLLANRGILLVAELLLEVLNGPA</sequence>
<feature type="compositionally biased region" description="Low complexity" evidence="1">
    <location>
        <begin position="345"/>
        <end position="356"/>
    </location>
</feature>
<organism evidence="2 3">
    <name type="scientific">Pyricularia oryzae</name>
    <name type="common">Rice blast fungus</name>
    <name type="synonym">Magnaporthe oryzae</name>
    <dbReference type="NCBI Taxonomy" id="318829"/>
    <lineage>
        <taxon>Eukaryota</taxon>
        <taxon>Fungi</taxon>
        <taxon>Dikarya</taxon>
        <taxon>Ascomycota</taxon>
        <taxon>Pezizomycotina</taxon>
        <taxon>Sordariomycetes</taxon>
        <taxon>Sordariomycetidae</taxon>
        <taxon>Magnaporthales</taxon>
        <taxon>Pyriculariaceae</taxon>
        <taxon>Pyricularia</taxon>
    </lineage>
</organism>
<protein>
    <recommendedName>
        <fullName evidence="4">NAD-specific glutamate dehydrogenase</fullName>
    </recommendedName>
</protein>
<dbReference type="Proteomes" id="UP000294847">
    <property type="component" value="Chromosome 6"/>
</dbReference>
<dbReference type="AlphaFoldDB" id="A0A4P7NRY4"/>
<reference evidence="2 3" key="1">
    <citation type="journal article" date="2019" name="Mol. Biol. Evol.">
        <title>Blast fungal genomes show frequent chromosomal changes, gene gains and losses, and effector gene turnover.</title>
        <authorList>
            <person name="Gomez Luciano L.B."/>
            <person name="Jason Tsai I."/>
            <person name="Chuma I."/>
            <person name="Tosa Y."/>
            <person name="Chen Y.H."/>
            <person name="Li J.Y."/>
            <person name="Li M.Y."/>
            <person name="Jade Lu M.Y."/>
            <person name="Nakayashiki H."/>
            <person name="Li W.H."/>
        </authorList>
    </citation>
    <scope>NUCLEOTIDE SEQUENCE [LARGE SCALE GENOMIC DNA]</scope>
    <source>
        <strain evidence="2">MZ5-1-6</strain>
    </source>
</reference>
<dbReference type="AntiFam" id="ANF00142">
    <property type="entry name" value="Shadow ORF (opposite yadG)"/>
</dbReference>